<evidence type="ECO:0000256" key="1">
    <source>
        <dbReference type="SAM" id="MobiDB-lite"/>
    </source>
</evidence>
<dbReference type="GO" id="GO:0005737">
    <property type="term" value="C:cytoplasm"/>
    <property type="evidence" value="ECO:0007669"/>
    <property type="project" value="TreeGrafter"/>
</dbReference>
<organism evidence="3 4">
    <name type="scientific">Hortaea werneckii</name>
    <name type="common">Black yeast</name>
    <name type="synonym">Cladosporium werneckii</name>
    <dbReference type="NCBI Taxonomy" id="91943"/>
    <lineage>
        <taxon>Eukaryota</taxon>
        <taxon>Fungi</taxon>
        <taxon>Dikarya</taxon>
        <taxon>Ascomycota</taxon>
        <taxon>Pezizomycotina</taxon>
        <taxon>Dothideomycetes</taxon>
        <taxon>Dothideomycetidae</taxon>
        <taxon>Mycosphaerellales</taxon>
        <taxon>Teratosphaeriaceae</taxon>
        <taxon>Hortaea</taxon>
    </lineage>
</organism>
<dbReference type="SUPFAM" id="SSF50475">
    <property type="entry name" value="FMN-binding split barrel"/>
    <property type="match status" value="1"/>
</dbReference>
<feature type="non-terminal residue" evidence="3">
    <location>
        <position position="273"/>
    </location>
</feature>
<feature type="region of interest" description="Disordered" evidence="1">
    <location>
        <begin position="179"/>
        <end position="236"/>
    </location>
</feature>
<name>A0A3M7D557_HORWE</name>
<feature type="domain" description="Pyridoxamine 5'-phosphate oxidase N-terminal" evidence="2">
    <location>
        <begin position="24"/>
        <end position="168"/>
    </location>
</feature>
<evidence type="ECO:0000313" key="3">
    <source>
        <dbReference type="EMBL" id="RMY59485.1"/>
    </source>
</evidence>
<gene>
    <name evidence="3" type="ORF">D0863_11915</name>
</gene>
<dbReference type="PANTHER" id="PTHR28040:SF1">
    <property type="entry name" value="PYRIDOXAMINE 5'-PHOSPHATE OXIDASE YLR456W HOMOLOG-RELATED"/>
    <property type="match status" value="1"/>
</dbReference>
<dbReference type="EMBL" id="QWIP01000587">
    <property type="protein sequence ID" value="RMY59485.1"/>
    <property type="molecule type" value="Genomic_DNA"/>
</dbReference>
<dbReference type="InterPro" id="IPR011576">
    <property type="entry name" value="Pyridox_Oxase_N"/>
</dbReference>
<dbReference type="Proteomes" id="UP000269276">
    <property type="component" value="Unassembled WGS sequence"/>
</dbReference>
<comment type="caution">
    <text evidence="3">The sequence shown here is derived from an EMBL/GenBank/DDBJ whole genome shotgun (WGS) entry which is preliminary data.</text>
</comment>
<dbReference type="OrthoDB" id="5300823at2759"/>
<proteinExistence type="predicted"/>
<dbReference type="InterPro" id="IPR012349">
    <property type="entry name" value="Split_barrel_FMN-bd"/>
</dbReference>
<reference evidence="3 4" key="1">
    <citation type="journal article" date="2018" name="BMC Genomics">
        <title>Genomic evidence for intraspecific hybridization in a clonal and extremely halotolerant yeast.</title>
        <authorList>
            <person name="Gostincar C."/>
            <person name="Stajich J.E."/>
            <person name="Zupancic J."/>
            <person name="Zalar P."/>
            <person name="Gunde-Cimerman N."/>
        </authorList>
    </citation>
    <scope>NUCLEOTIDE SEQUENCE [LARGE SCALE GENOMIC DNA]</scope>
    <source>
        <strain evidence="3 4">EXF-2682</strain>
    </source>
</reference>
<feature type="region of interest" description="Disordered" evidence="1">
    <location>
        <begin position="108"/>
        <end position="129"/>
    </location>
</feature>
<sequence length="273" mass="28625">MTDAQPPLTWEGSASSNPIVSDTLPDEVITCLQNSRFLHLATALNNRPHVSLMNYTYLPTHPFTSHPTQLPLAGPLIIMTSNPASKKTLNLLQNHNVSLLVHDWVSSRPPHLTGERERSPTGGAGGAGRASSLANMLMQMNSAAVSSISATMNGEAMVLEAGTEEEKWCREQHLLNNTFEAGGGGGGGGGEVSGSVGTGMVNGTDGPQAGGQGSVLSTSPSSQQPRSGDGGRSSYIEDQDVRVVVVRIRDGRISDWKGGVKDFVLSHAGEDGE</sequence>
<dbReference type="Gene3D" id="2.30.110.10">
    <property type="entry name" value="Electron Transport, Fmn-binding Protein, Chain A"/>
    <property type="match status" value="1"/>
</dbReference>
<feature type="compositionally biased region" description="Polar residues" evidence="1">
    <location>
        <begin position="214"/>
        <end position="226"/>
    </location>
</feature>
<evidence type="ECO:0000313" key="4">
    <source>
        <dbReference type="Proteomes" id="UP000269276"/>
    </source>
</evidence>
<evidence type="ECO:0000259" key="2">
    <source>
        <dbReference type="Pfam" id="PF01243"/>
    </source>
</evidence>
<dbReference type="InterPro" id="IPR052841">
    <property type="entry name" value="PMP_oxidase-like"/>
</dbReference>
<feature type="compositionally biased region" description="Gly residues" evidence="1">
    <location>
        <begin position="181"/>
        <end position="192"/>
    </location>
</feature>
<dbReference type="Pfam" id="PF01243">
    <property type="entry name" value="PNPOx_N"/>
    <property type="match status" value="1"/>
</dbReference>
<dbReference type="AlphaFoldDB" id="A0A3M7D557"/>
<dbReference type="VEuPathDB" id="FungiDB:BTJ68_03584"/>
<accession>A0A3M7D557</accession>
<protein>
    <recommendedName>
        <fullName evidence="2">Pyridoxamine 5'-phosphate oxidase N-terminal domain-containing protein</fullName>
    </recommendedName>
</protein>
<dbReference type="PANTHER" id="PTHR28040">
    <property type="entry name" value="PYRIDOXAMINE 5'-PHOSPHATE OXIDASE YLR456W HOMOLOG-RELATED"/>
    <property type="match status" value="1"/>
</dbReference>
<dbReference type="GO" id="GO:0005634">
    <property type="term" value="C:nucleus"/>
    <property type="evidence" value="ECO:0007669"/>
    <property type="project" value="TreeGrafter"/>
</dbReference>